<evidence type="ECO:0000313" key="3">
    <source>
        <dbReference type="Proteomes" id="UP000071561"/>
    </source>
</evidence>
<gene>
    <name evidence="2" type="ORF">AY601_4194</name>
</gene>
<keyword evidence="1" id="KW-0472">Membrane</keyword>
<dbReference type="EMBL" id="CP014504">
    <property type="protein sequence ID" value="AMQ01043.1"/>
    <property type="molecule type" value="Genomic_DNA"/>
</dbReference>
<keyword evidence="3" id="KW-1185">Reference proteome</keyword>
<dbReference type="RefSeq" id="WP_068404683.1">
    <property type="nucleotide sequence ID" value="NZ_CP014504.1"/>
</dbReference>
<proteinExistence type="predicted"/>
<keyword evidence="1" id="KW-1133">Transmembrane helix</keyword>
<dbReference type="KEGG" id="pcm:AY601_4194"/>
<dbReference type="OrthoDB" id="759346at2"/>
<dbReference type="Proteomes" id="UP000071561">
    <property type="component" value="Chromosome"/>
</dbReference>
<accession>A0A127VIB1</accession>
<sequence length="217" mass="25063">MNPELLKKCLSGNASDEELGIYEKWMEGEADDFDTEELTEDNIPLQGEVWSKIKAENIKHAHSKLYKKKVFKLLVAASLLLMFYFFGFHKSASRDQLMVFHFDQSRPSYENEFDGLKIRLGQNGMVRLVQQGNDTLDISFSGNMMVRNTTSADKEILVLSKNNEGQTWSKKLNLRKGRSYLLAHYLFKDDELVIVENRNLMNMPPILALNMKRDFGL</sequence>
<dbReference type="PATRIC" id="fig|188932.3.peg.4352"/>
<reference evidence="2 3" key="1">
    <citation type="submission" date="2016-03" db="EMBL/GenBank/DDBJ databases">
        <title>Complete genome sequence of Pedobacter cryoconitis PAMC 27485.</title>
        <authorList>
            <person name="Lee J."/>
            <person name="Kim O.-S."/>
        </authorList>
    </citation>
    <scope>NUCLEOTIDE SEQUENCE [LARGE SCALE GENOMIC DNA]</scope>
    <source>
        <strain evidence="2 3">PAMC 27485</strain>
    </source>
</reference>
<evidence type="ECO:0000256" key="1">
    <source>
        <dbReference type="SAM" id="Phobius"/>
    </source>
</evidence>
<organism evidence="2 3">
    <name type="scientific">Pedobacter cryoconitis</name>
    <dbReference type="NCBI Taxonomy" id="188932"/>
    <lineage>
        <taxon>Bacteria</taxon>
        <taxon>Pseudomonadati</taxon>
        <taxon>Bacteroidota</taxon>
        <taxon>Sphingobacteriia</taxon>
        <taxon>Sphingobacteriales</taxon>
        <taxon>Sphingobacteriaceae</taxon>
        <taxon>Pedobacter</taxon>
    </lineage>
</organism>
<evidence type="ECO:0000313" key="2">
    <source>
        <dbReference type="EMBL" id="AMQ01043.1"/>
    </source>
</evidence>
<dbReference type="AlphaFoldDB" id="A0A127VIB1"/>
<feature type="transmembrane region" description="Helical" evidence="1">
    <location>
        <begin position="70"/>
        <end position="88"/>
    </location>
</feature>
<keyword evidence="1" id="KW-0812">Transmembrane</keyword>
<name>A0A127VIB1_9SPHI</name>
<protein>
    <submittedName>
        <fullName evidence="2">Uncharacterized protein</fullName>
    </submittedName>
</protein>